<evidence type="ECO:0000256" key="1">
    <source>
        <dbReference type="SAM" id="Phobius"/>
    </source>
</evidence>
<keyword evidence="1" id="KW-1133">Transmembrane helix</keyword>
<keyword evidence="3" id="KW-1185">Reference proteome</keyword>
<feature type="transmembrane region" description="Helical" evidence="1">
    <location>
        <begin position="380"/>
        <end position="398"/>
    </location>
</feature>
<reference evidence="2 3" key="1">
    <citation type="journal article" date="2014" name="Int. J. Syst. Evol. Microbiol.">
        <title>Complete genome sequence of Corynebacterium casei LMG S-19264T (=DSM 44701T), isolated from a smear-ripened cheese.</title>
        <authorList>
            <consortium name="US DOE Joint Genome Institute (JGI-PGF)"/>
            <person name="Walter F."/>
            <person name="Albersmeier A."/>
            <person name="Kalinowski J."/>
            <person name="Ruckert C."/>
        </authorList>
    </citation>
    <scope>NUCLEOTIDE SEQUENCE [LARGE SCALE GENOMIC DNA]</scope>
    <source>
        <strain evidence="2 3">JCM 4677</strain>
    </source>
</reference>
<organism evidence="2 3">
    <name type="scientific">Streptomyces aurantiacus</name>
    <dbReference type="NCBI Taxonomy" id="47760"/>
    <lineage>
        <taxon>Bacteria</taxon>
        <taxon>Bacillati</taxon>
        <taxon>Actinomycetota</taxon>
        <taxon>Actinomycetes</taxon>
        <taxon>Kitasatosporales</taxon>
        <taxon>Streptomycetaceae</taxon>
        <taxon>Streptomyces</taxon>
        <taxon>Streptomyces aurantiacus group</taxon>
    </lineage>
</organism>
<evidence type="ECO:0000313" key="2">
    <source>
        <dbReference type="EMBL" id="BCL26062.1"/>
    </source>
</evidence>
<accession>A0A7G1NU26</accession>
<protein>
    <submittedName>
        <fullName evidence="2">Oxidoreductase</fullName>
    </submittedName>
</protein>
<feature type="transmembrane region" description="Helical" evidence="1">
    <location>
        <begin position="440"/>
        <end position="460"/>
    </location>
</feature>
<dbReference type="AlphaFoldDB" id="A0A7G1NU26"/>
<keyword evidence="1" id="KW-0812">Transmembrane</keyword>
<gene>
    <name evidence="2" type="ORF">GCM10017557_09210</name>
</gene>
<dbReference type="KEGG" id="sgm:GCM10017557_09210"/>
<name>A0A7G1NU26_9ACTN</name>
<sequence length="467" mass="49608">MDGDRLAGYLRRAAARQDRVRVEGARCTGPVDLTHARLAAHLELVDCVFDGGLRLDGAVLDSLDLTGSRLAALVADGIRVDGDLVLRGVRTAFPPSAVVPLSDPGTSSGDRVEAVRRVRDQEGEAPVRLVAARVEGDVVLEDAVLGGPGPWTLFAPRLTVGGSLRARAVRTPGALYLRDARVGHSVLLDGARVGAVDATNLRCDGGFYADWGFVCPGPVRLRGAEVAGIVTFHDALLTAPSGVAVLTRLRTARLRIDFRAPPAGGVGLRDARVGSCVDAPGSWPAAGALDVEGFGYDRIAATEPVGVRERLRWLARDTGATAGSFEQLAQSYQRAGEERSARLVRLARERRIRVSERLPGRMWGALQDVLFGYGYAPGRAFGWLVALVGAGSLWFATHEQTPVRRGAREWDAVLYALDLVVPFAGLGQRAAWDPAGADRAVAVTLMFAGWLLATAVIAGASRTLGRH</sequence>
<dbReference type="EMBL" id="AP023440">
    <property type="protein sequence ID" value="BCL26062.1"/>
    <property type="molecule type" value="Genomic_DNA"/>
</dbReference>
<evidence type="ECO:0000313" key="3">
    <source>
        <dbReference type="Proteomes" id="UP000516444"/>
    </source>
</evidence>
<feature type="transmembrane region" description="Helical" evidence="1">
    <location>
        <begin position="410"/>
        <end position="428"/>
    </location>
</feature>
<dbReference type="Proteomes" id="UP000516444">
    <property type="component" value="Chromosome"/>
</dbReference>
<proteinExistence type="predicted"/>
<keyword evidence="1" id="KW-0472">Membrane</keyword>